<organism evidence="1">
    <name type="scientific">Dolosigranulum savutiense</name>
    <dbReference type="NCBI Taxonomy" id="3110288"/>
    <lineage>
        <taxon>Bacteria</taxon>
        <taxon>Bacillati</taxon>
        <taxon>Bacillota</taxon>
        <taxon>Bacilli</taxon>
        <taxon>Lactobacillales</taxon>
        <taxon>Carnobacteriaceae</taxon>
        <taxon>Dolosigranulum</taxon>
    </lineage>
</organism>
<sequence>MKFDKITEVGDYSLAQEQDKLLFKFQDCYTENKLTFDLEDKEKIERILSNHNMIDS</sequence>
<dbReference type="EMBL" id="CP142433">
    <property type="protein sequence ID" value="XBC45271.1"/>
    <property type="molecule type" value="Genomic_DNA"/>
</dbReference>
<proteinExistence type="predicted"/>
<name>A0AB74TH10_9LACT</name>
<evidence type="ECO:0000313" key="1">
    <source>
        <dbReference type="EMBL" id="XBC45271.1"/>
    </source>
</evidence>
<gene>
    <name evidence="1" type="ORF">VUQ08_05080</name>
</gene>
<accession>A0AB74TH10</accession>
<dbReference type="AlphaFoldDB" id="A0AB74TH10"/>
<reference evidence="1" key="1">
    <citation type="submission" date="2023-12" db="EMBL/GenBank/DDBJ databases">
        <title>Dolosigranulum savutii sp. nov. isolated from human upper respiratory samples collected in Botswana.</title>
        <authorList>
            <person name="Kelly M.S."/>
        </authorList>
    </citation>
    <scope>NUCLEOTIDE SEQUENCE</scope>
    <source>
        <strain evidence="1">MSK433</strain>
    </source>
</reference>
<protein>
    <submittedName>
        <fullName evidence="1">Uncharacterized protein</fullName>
    </submittedName>
</protein>
<dbReference type="RefSeq" id="WP_347299829.1">
    <property type="nucleotide sequence ID" value="NZ_CP142433.1"/>
</dbReference>